<proteinExistence type="predicted"/>
<organism evidence="1 2">
    <name type="scientific">Candida parapsilosis</name>
    <name type="common">Yeast</name>
    <dbReference type="NCBI Taxonomy" id="5480"/>
    <lineage>
        <taxon>Eukaryota</taxon>
        <taxon>Fungi</taxon>
        <taxon>Dikarya</taxon>
        <taxon>Ascomycota</taxon>
        <taxon>Saccharomycotina</taxon>
        <taxon>Pichiomycetes</taxon>
        <taxon>Debaryomycetaceae</taxon>
        <taxon>Candida/Lodderomyces clade</taxon>
        <taxon>Candida</taxon>
    </lineage>
</organism>
<dbReference type="OrthoDB" id="4084730at2759"/>
<evidence type="ECO:0000313" key="1">
    <source>
        <dbReference type="EMBL" id="KAF6042752.1"/>
    </source>
</evidence>
<dbReference type="Proteomes" id="UP000590412">
    <property type="component" value="Unassembled WGS sequence"/>
</dbReference>
<protein>
    <submittedName>
        <fullName evidence="1">Uncharacterized protein</fullName>
    </submittedName>
</protein>
<sequence length="240" mass="26513">MITRFANSIKPYLKPSTTTTMTSTAGRVSPSLTMYHNNNSIVSHNLLKQLTSYSLLPCTQDKIYQETTHMNNNTNKFKGVASSKSESSGKSPKFYVNVKENTGLTKQDHQFIIDQCLNIHPDNTRVIIQSVSNIDFKKLSKQEKLKLVEQLQDYDKLVAIVNSGSSVSNTTTSTRSMPLIIDYRHKLLANDDVSFNRIMANYLSCGIQSVARSGNSDVTMNVGGDDVTYSNGTNSPGVVA</sequence>
<dbReference type="EMBL" id="JABWAB010000013">
    <property type="protein sequence ID" value="KAF6042752.1"/>
    <property type="molecule type" value="Genomic_DNA"/>
</dbReference>
<accession>A0A8X7NI10</accession>
<gene>
    <name evidence="1" type="ORF">FOB60_005506</name>
</gene>
<reference evidence="1" key="1">
    <citation type="submission" date="2020-03" db="EMBL/GenBank/DDBJ databases">
        <title>FDA dAtabase for Regulatory Grade micrObial Sequences (FDA-ARGOS): Supporting development and validation of Infectious Disease Dx tests.</title>
        <authorList>
            <person name="Campos J."/>
            <person name="Goldberg B."/>
            <person name="Tallon L."/>
            <person name="Sadzewicz L."/>
            <person name="Vavikolanu K."/>
            <person name="Mehta A."/>
            <person name="Aluvathingal J."/>
            <person name="Nadendla S."/>
            <person name="Nandy P."/>
            <person name="Geyer C."/>
            <person name="Yan Y."/>
            <person name="Sichtig H."/>
        </authorList>
    </citation>
    <scope>NUCLEOTIDE SEQUENCE [LARGE SCALE GENOMIC DNA]</scope>
    <source>
        <strain evidence="1">FDAARGOS_652</strain>
    </source>
</reference>
<dbReference type="AlphaFoldDB" id="A0A8X7NI10"/>
<comment type="caution">
    <text evidence="1">The sequence shown here is derived from an EMBL/GenBank/DDBJ whole genome shotgun (WGS) entry which is preliminary data.</text>
</comment>
<evidence type="ECO:0000313" key="2">
    <source>
        <dbReference type="Proteomes" id="UP000590412"/>
    </source>
</evidence>
<name>A0A8X7NI10_CANPA</name>